<feature type="compositionally biased region" description="Polar residues" evidence="1">
    <location>
        <begin position="552"/>
        <end position="569"/>
    </location>
</feature>
<feature type="compositionally biased region" description="Polar residues" evidence="1">
    <location>
        <begin position="9"/>
        <end position="27"/>
    </location>
</feature>
<dbReference type="AlphaFoldDB" id="A0AAW1UG56"/>
<dbReference type="Proteomes" id="UP001431783">
    <property type="component" value="Unassembled WGS sequence"/>
</dbReference>
<feature type="region of interest" description="Disordered" evidence="1">
    <location>
        <begin position="1"/>
        <end position="30"/>
    </location>
</feature>
<gene>
    <name evidence="2" type="ORF">WA026_006598</name>
</gene>
<proteinExistence type="predicted"/>
<reference evidence="2 3" key="1">
    <citation type="submission" date="2023-03" db="EMBL/GenBank/DDBJ databases">
        <title>Genome insight into feeding habits of ladybird beetles.</title>
        <authorList>
            <person name="Li H.-S."/>
            <person name="Huang Y.-H."/>
            <person name="Pang H."/>
        </authorList>
    </citation>
    <scope>NUCLEOTIDE SEQUENCE [LARGE SCALE GENOMIC DNA]</scope>
    <source>
        <strain evidence="2">SYSU_2023b</strain>
        <tissue evidence="2">Whole body</tissue>
    </source>
</reference>
<dbReference type="EMBL" id="JARQZJ010000062">
    <property type="protein sequence ID" value="KAK9879528.1"/>
    <property type="molecule type" value="Genomic_DNA"/>
</dbReference>
<organism evidence="2 3">
    <name type="scientific">Henosepilachna vigintioctopunctata</name>
    <dbReference type="NCBI Taxonomy" id="420089"/>
    <lineage>
        <taxon>Eukaryota</taxon>
        <taxon>Metazoa</taxon>
        <taxon>Ecdysozoa</taxon>
        <taxon>Arthropoda</taxon>
        <taxon>Hexapoda</taxon>
        <taxon>Insecta</taxon>
        <taxon>Pterygota</taxon>
        <taxon>Neoptera</taxon>
        <taxon>Endopterygota</taxon>
        <taxon>Coleoptera</taxon>
        <taxon>Polyphaga</taxon>
        <taxon>Cucujiformia</taxon>
        <taxon>Coccinelloidea</taxon>
        <taxon>Coccinellidae</taxon>
        <taxon>Epilachninae</taxon>
        <taxon>Epilachnini</taxon>
        <taxon>Henosepilachna</taxon>
    </lineage>
</organism>
<sequence length="636" mass="69672">MPPPETSMVPISTRRSSLNLPQSTDVQSPPLHSLKQEFIDENSQNSLMDSSDILQERYRHISESSLDVHHGDSNVSMLNDNSMDVIHHNRITSSEMVHHDNSNMSTNENSVEMIVRRNSLSRTMTNIHENSLDANIGNSNITVLSEDSSCSSVMHCPTPCNRSLLHQQDLVPHHVTEIDDIKVIDLRMKMPMATVADLASTCAPSMATLQNFGVTEASIGPLPAQSAQSVESFLTNIESKTSTTNSLMDNMSFKNRMTDSLLNNQNSPITSQTSNVVMPTNSDQLRRLTEPLYLNSQPSFVMDNNTPNVSVNILSKTESTEGQSKTSPMMSFNSDRFDAFLNSTAAHIINNSCTRSEPVKETLNKINIISNESQPNILLSSQSTLMVPSVLNPQVSPSSSRSPSQVSSVSPDVILNSQISPSMMCRTSTTLAQDPILPSPNLRSPGNESNLIPATVSTHRVLLQSSPIHNSPSSLCELSPPISSQLSLVEPEKAVLLEAAVDLLQTQKKISELECLSPDNKEPILNKLYINNFLSITNEGGSGSNMSPSSNITTQLQSSPRESFNSVTPDVNDKSDFIIPISVKEMQMTSSSSTKTASEKKIEDRMIPQSFTSLTENELINFINPSCFDQGNNNYA</sequence>
<accession>A0AAW1UG56</accession>
<evidence type="ECO:0000313" key="2">
    <source>
        <dbReference type="EMBL" id="KAK9879528.1"/>
    </source>
</evidence>
<name>A0AAW1UG56_9CUCU</name>
<protein>
    <submittedName>
        <fullName evidence="2">Uncharacterized protein</fullName>
    </submittedName>
</protein>
<comment type="caution">
    <text evidence="2">The sequence shown here is derived from an EMBL/GenBank/DDBJ whole genome shotgun (WGS) entry which is preliminary data.</text>
</comment>
<evidence type="ECO:0000256" key="1">
    <source>
        <dbReference type="SAM" id="MobiDB-lite"/>
    </source>
</evidence>
<feature type="region of interest" description="Disordered" evidence="1">
    <location>
        <begin position="542"/>
        <end position="569"/>
    </location>
</feature>
<evidence type="ECO:0000313" key="3">
    <source>
        <dbReference type="Proteomes" id="UP001431783"/>
    </source>
</evidence>
<keyword evidence="3" id="KW-1185">Reference proteome</keyword>